<keyword evidence="1" id="KW-0812">Transmembrane</keyword>
<keyword evidence="4" id="KW-1185">Reference proteome</keyword>
<dbReference type="InterPro" id="IPR011051">
    <property type="entry name" value="RmlC_Cupin_sf"/>
</dbReference>
<dbReference type="AlphaFoldDB" id="W1NQV4"/>
<organism evidence="3 4">
    <name type="scientific">Amborella trichopoda</name>
    <dbReference type="NCBI Taxonomy" id="13333"/>
    <lineage>
        <taxon>Eukaryota</taxon>
        <taxon>Viridiplantae</taxon>
        <taxon>Streptophyta</taxon>
        <taxon>Embryophyta</taxon>
        <taxon>Tracheophyta</taxon>
        <taxon>Spermatophyta</taxon>
        <taxon>Magnoliopsida</taxon>
        <taxon>Amborellales</taxon>
        <taxon>Amborellaceae</taxon>
        <taxon>Amborella</taxon>
    </lineage>
</organism>
<dbReference type="SUPFAM" id="SSF51182">
    <property type="entry name" value="RmlC-like cupins"/>
    <property type="match status" value="1"/>
</dbReference>
<dbReference type="Gene3D" id="2.60.120.10">
    <property type="entry name" value="Jelly Rolls"/>
    <property type="match status" value="1"/>
</dbReference>
<dbReference type="InterPro" id="IPR029303">
    <property type="entry name" value="CapF_C"/>
</dbReference>
<keyword evidence="1" id="KW-1133">Transmembrane helix</keyword>
<accession>W1NQV4</accession>
<dbReference type="InterPro" id="IPR014710">
    <property type="entry name" value="RmlC-like_jellyroll"/>
</dbReference>
<protein>
    <recommendedName>
        <fullName evidence="2">Capsular polysaccharide assembling protein CapF C-terminal domain-containing protein</fullName>
    </recommendedName>
</protein>
<dbReference type="KEGG" id="atr:18426168"/>
<evidence type="ECO:0000313" key="3">
    <source>
        <dbReference type="EMBL" id="ERM98167.1"/>
    </source>
</evidence>
<reference evidence="4" key="1">
    <citation type="journal article" date="2013" name="Science">
        <title>The Amborella genome and the evolution of flowering plants.</title>
        <authorList>
            <consortium name="Amborella Genome Project"/>
        </authorList>
    </citation>
    <scope>NUCLEOTIDE SEQUENCE [LARGE SCALE GENOMIC DNA]</scope>
</reference>
<sequence length="243" mass="27224">MANARRITPIPLSSSLETHNTNTTFSSLLSSPPNPTSSSSFSLIRRKTHLFPLVLLFLFFIFWVLIRTPPIWFSLSNQPQEQHRPILVELSKRKSGVSDNFIAYSSATHSNFFFNDRRGWLLNPVTAARESGLSGGALDCRSVHVGEIRPGGVRGNHRHHNCSETFIIWGAKTLFRVEKNHVIGKDYEEFIVAADEVAVATSPRGTAHALVNMDHKLITYFLGCQDSLLTNGSSTDFQVWKDL</sequence>
<feature type="transmembrane region" description="Helical" evidence="1">
    <location>
        <begin position="50"/>
        <end position="66"/>
    </location>
</feature>
<dbReference type="Proteomes" id="UP000017836">
    <property type="component" value="Unassembled WGS sequence"/>
</dbReference>
<feature type="domain" description="Capsular polysaccharide assembling protein CapF C-terminal" evidence="2">
    <location>
        <begin position="143"/>
        <end position="221"/>
    </location>
</feature>
<dbReference type="EMBL" id="KI395483">
    <property type="protein sequence ID" value="ERM98167.1"/>
    <property type="molecule type" value="Genomic_DNA"/>
</dbReference>
<evidence type="ECO:0000256" key="1">
    <source>
        <dbReference type="SAM" id="Phobius"/>
    </source>
</evidence>
<evidence type="ECO:0000313" key="4">
    <source>
        <dbReference type="Proteomes" id="UP000017836"/>
    </source>
</evidence>
<dbReference type="PANTHER" id="PTHR37742">
    <property type="entry name" value="OS01G0810200 PROTEIN"/>
    <property type="match status" value="1"/>
</dbReference>
<keyword evidence="1" id="KW-0472">Membrane</keyword>
<evidence type="ECO:0000259" key="2">
    <source>
        <dbReference type="Pfam" id="PF14667"/>
    </source>
</evidence>
<proteinExistence type="predicted"/>
<dbReference type="eggNOG" id="ENOG502QVW8">
    <property type="taxonomic scope" value="Eukaryota"/>
</dbReference>
<gene>
    <name evidence="3" type="ORF">AMTR_s00095p00110450</name>
</gene>
<dbReference type="OrthoDB" id="2017432at2759"/>
<dbReference type="Gramene" id="ERM98167">
    <property type="protein sequence ID" value="ERM98167"/>
    <property type="gene ID" value="AMTR_s00095p00110450"/>
</dbReference>
<dbReference type="Pfam" id="PF14667">
    <property type="entry name" value="Polysacc_synt_C"/>
    <property type="match status" value="1"/>
</dbReference>
<dbReference type="PANTHER" id="PTHR37742:SF1">
    <property type="entry name" value="OS01G0810200 PROTEIN"/>
    <property type="match status" value="1"/>
</dbReference>
<dbReference type="HOGENOM" id="CLU_106024_0_0_1"/>
<name>W1NQV4_AMBTC</name>